<organism evidence="3 4">
    <name type="scientific">Dreissena polymorpha</name>
    <name type="common">Zebra mussel</name>
    <name type="synonym">Mytilus polymorpha</name>
    <dbReference type="NCBI Taxonomy" id="45954"/>
    <lineage>
        <taxon>Eukaryota</taxon>
        <taxon>Metazoa</taxon>
        <taxon>Spiralia</taxon>
        <taxon>Lophotrochozoa</taxon>
        <taxon>Mollusca</taxon>
        <taxon>Bivalvia</taxon>
        <taxon>Autobranchia</taxon>
        <taxon>Heteroconchia</taxon>
        <taxon>Euheterodonta</taxon>
        <taxon>Imparidentia</taxon>
        <taxon>Neoheterodontei</taxon>
        <taxon>Myida</taxon>
        <taxon>Dreissenoidea</taxon>
        <taxon>Dreissenidae</taxon>
        <taxon>Dreissena</taxon>
    </lineage>
</organism>
<feature type="region of interest" description="Disordered" evidence="1">
    <location>
        <begin position="1"/>
        <end position="45"/>
    </location>
</feature>
<protein>
    <submittedName>
        <fullName evidence="3">Uncharacterized protein</fullName>
    </submittedName>
</protein>
<feature type="compositionally biased region" description="Basic and acidic residues" evidence="1">
    <location>
        <begin position="34"/>
        <end position="45"/>
    </location>
</feature>
<reference evidence="3" key="1">
    <citation type="journal article" date="2019" name="bioRxiv">
        <title>The Genome of the Zebra Mussel, Dreissena polymorpha: A Resource for Invasive Species Research.</title>
        <authorList>
            <person name="McCartney M.A."/>
            <person name="Auch B."/>
            <person name="Kono T."/>
            <person name="Mallez S."/>
            <person name="Zhang Y."/>
            <person name="Obille A."/>
            <person name="Becker A."/>
            <person name="Abrahante J.E."/>
            <person name="Garbe J."/>
            <person name="Badalamenti J.P."/>
            <person name="Herman A."/>
            <person name="Mangelson H."/>
            <person name="Liachko I."/>
            <person name="Sullivan S."/>
            <person name="Sone E.D."/>
            <person name="Koren S."/>
            <person name="Silverstein K.A.T."/>
            <person name="Beckman K.B."/>
            <person name="Gohl D.M."/>
        </authorList>
    </citation>
    <scope>NUCLEOTIDE SEQUENCE</scope>
    <source>
        <strain evidence="3">Duluth1</strain>
        <tissue evidence="3">Whole animal</tissue>
    </source>
</reference>
<evidence type="ECO:0000313" key="3">
    <source>
        <dbReference type="EMBL" id="KAH3891261.1"/>
    </source>
</evidence>
<evidence type="ECO:0000256" key="1">
    <source>
        <dbReference type="SAM" id="MobiDB-lite"/>
    </source>
</evidence>
<dbReference type="EMBL" id="JAIWYP010000001">
    <property type="protein sequence ID" value="KAH3891261.1"/>
    <property type="molecule type" value="Genomic_DNA"/>
</dbReference>
<gene>
    <name evidence="2" type="ORF">DPMN_015166</name>
    <name evidence="3" type="ORF">DPMN_015354</name>
</gene>
<comment type="caution">
    <text evidence="3">The sequence shown here is derived from an EMBL/GenBank/DDBJ whole genome shotgun (WGS) entry which is preliminary data.</text>
</comment>
<dbReference type="EMBL" id="JAIWYP010000001">
    <property type="protein sequence ID" value="KAH3891077.1"/>
    <property type="molecule type" value="Genomic_DNA"/>
</dbReference>
<keyword evidence="4" id="KW-1185">Reference proteome</keyword>
<sequence length="86" mass="9222">MDDQLTFQSPDTGHDSGVVCRSSSDRMTPTIHTGDIDRGPTDRSMSDQMAAAILRSLAGDVTGHDMTGWSPVRSGHDMTGRSTVRS</sequence>
<dbReference type="AlphaFoldDB" id="A0A9D4NAW5"/>
<proteinExistence type="predicted"/>
<evidence type="ECO:0000313" key="2">
    <source>
        <dbReference type="EMBL" id="KAH3891077.1"/>
    </source>
</evidence>
<name>A0A9D4NAW5_DREPO</name>
<feature type="compositionally biased region" description="Polar residues" evidence="1">
    <location>
        <begin position="1"/>
        <end position="11"/>
    </location>
</feature>
<accession>A0A9D4NAW5</accession>
<evidence type="ECO:0000313" key="4">
    <source>
        <dbReference type="Proteomes" id="UP000828390"/>
    </source>
</evidence>
<feature type="compositionally biased region" description="Polar residues" evidence="1">
    <location>
        <begin position="21"/>
        <end position="31"/>
    </location>
</feature>
<dbReference type="Proteomes" id="UP000828390">
    <property type="component" value="Unassembled WGS sequence"/>
</dbReference>
<reference evidence="3" key="2">
    <citation type="submission" date="2020-11" db="EMBL/GenBank/DDBJ databases">
        <authorList>
            <person name="McCartney M.A."/>
            <person name="Auch B."/>
            <person name="Kono T."/>
            <person name="Mallez S."/>
            <person name="Becker A."/>
            <person name="Gohl D.M."/>
            <person name="Silverstein K.A.T."/>
            <person name="Koren S."/>
            <person name="Bechman K.B."/>
            <person name="Herman A."/>
            <person name="Abrahante J.E."/>
            <person name="Garbe J."/>
        </authorList>
    </citation>
    <scope>NUCLEOTIDE SEQUENCE</scope>
    <source>
        <strain evidence="3">Duluth1</strain>
        <tissue evidence="3">Whole animal</tissue>
    </source>
</reference>
<feature type="region of interest" description="Disordered" evidence="1">
    <location>
        <begin position="61"/>
        <end position="86"/>
    </location>
</feature>